<keyword evidence="1" id="KW-0472">Membrane</keyword>
<dbReference type="RefSeq" id="WP_130024116.1">
    <property type="nucleotide sequence ID" value="NZ_SEWF01000077.1"/>
</dbReference>
<dbReference type="AlphaFoldDB" id="A0A4Q5LT25"/>
<sequence length="98" mass="11387">MKTNGFNLEDMSLTDLKKIRLMISLVVVAYILAIREGIIQQKVQKIRTIKYKNGDKYPAVSIFRNGLQAISNCIISWFDLNKYLSFIKKKKYSIIQIV</sequence>
<evidence type="ECO:0000313" key="3">
    <source>
        <dbReference type="EMBL" id="RYU93417.1"/>
    </source>
</evidence>
<keyword evidence="5" id="KW-1185">Reference proteome</keyword>
<evidence type="ECO:0000313" key="2">
    <source>
        <dbReference type="EMBL" id="RYU92692.1"/>
    </source>
</evidence>
<dbReference type="EMBL" id="SEWF01000025">
    <property type="protein sequence ID" value="RYU94504.1"/>
    <property type="molecule type" value="Genomic_DNA"/>
</dbReference>
<dbReference type="EMBL" id="SEWF01000046">
    <property type="protein sequence ID" value="RYU93417.1"/>
    <property type="molecule type" value="Genomic_DNA"/>
</dbReference>
<gene>
    <name evidence="4" type="ORF">EWM59_17030</name>
    <name evidence="3" type="ORF">EWM59_22410</name>
    <name evidence="2" type="ORF">EWM59_25795</name>
</gene>
<protein>
    <submittedName>
        <fullName evidence="2">Uncharacterized protein</fullName>
    </submittedName>
</protein>
<dbReference type="OrthoDB" id="882324at2"/>
<accession>A0A4Q5LT25</accession>
<evidence type="ECO:0000313" key="5">
    <source>
        <dbReference type="Proteomes" id="UP000293162"/>
    </source>
</evidence>
<organism evidence="2 5">
    <name type="scientific">Emticicia agri</name>
    <dbReference type="NCBI Taxonomy" id="2492393"/>
    <lineage>
        <taxon>Bacteria</taxon>
        <taxon>Pseudomonadati</taxon>
        <taxon>Bacteroidota</taxon>
        <taxon>Cytophagia</taxon>
        <taxon>Cytophagales</taxon>
        <taxon>Leadbetterellaceae</taxon>
        <taxon>Emticicia</taxon>
    </lineage>
</organism>
<reference evidence="2 5" key="1">
    <citation type="submission" date="2019-02" db="EMBL/GenBank/DDBJ databases">
        <title>Bacterial novel species Emticicia sp. 17J42-9 isolated from soil.</title>
        <authorList>
            <person name="Jung H.-Y."/>
        </authorList>
    </citation>
    <scope>NUCLEOTIDE SEQUENCE [LARGE SCALE GENOMIC DNA]</scope>
    <source>
        <strain evidence="2 5">17J42-9</strain>
    </source>
</reference>
<name>A0A4Q5LT25_9BACT</name>
<keyword evidence="1" id="KW-1133">Transmembrane helix</keyword>
<feature type="transmembrane region" description="Helical" evidence="1">
    <location>
        <begin position="20"/>
        <end position="38"/>
    </location>
</feature>
<comment type="caution">
    <text evidence="2">The sequence shown here is derived from an EMBL/GenBank/DDBJ whole genome shotgun (WGS) entry which is preliminary data.</text>
</comment>
<evidence type="ECO:0000256" key="1">
    <source>
        <dbReference type="SAM" id="Phobius"/>
    </source>
</evidence>
<evidence type="ECO:0000313" key="4">
    <source>
        <dbReference type="EMBL" id="RYU94504.1"/>
    </source>
</evidence>
<dbReference type="Proteomes" id="UP000293162">
    <property type="component" value="Unassembled WGS sequence"/>
</dbReference>
<proteinExistence type="predicted"/>
<keyword evidence="1" id="KW-0812">Transmembrane</keyword>
<dbReference type="EMBL" id="SEWF01000077">
    <property type="protein sequence ID" value="RYU92692.1"/>
    <property type="molecule type" value="Genomic_DNA"/>
</dbReference>